<dbReference type="Proteomes" id="UP001396898">
    <property type="component" value="Unassembled WGS sequence"/>
</dbReference>
<reference evidence="1 2" key="1">
    <citation type="submission" date="2023-01" db="EMBL/GenBank/DDBJ databases">
        <title>Analysis of 21 Apiospora genomes using comparative genomics revels a genus with tremendous synthesis potential of carbohydrate active enzymes and secondary metabolites.</title>
        <authorList>
            <person name="Sorensen T."/>
        </authorList>
    </citation>
    <scope>NUCLEOTIDE SEQUENCE [LARGE SCALE GENOMIC DNA]</scope>
    <source>
        <strain evidence="1 2">CBS 20057</strain>
    </source>
</reference>
<evidence type="ECO:0000313" key="2">
    <source>
        <dbReference type="Proteomes" id="UP001396898"/>
    </source>
</evidence>
<dbReference type="EMBL" id="JAQQWI010000016">
    <property type="protein sequence ID" value="KAK8008110.1"/>
    <property type="molecule type" value="Genomic_DNA"/>
</dbReference>
<protein>
    <submittedName>
        <fullName evidence="1">Uncharacterized protein</fullName>
    </submittedName>
</protein>
<sequence length="331" mass="38578">MARSTVIETVRSYLFLQHHRRPVLKSLRILAPSESPGLQFSLHCANWKHLTSNCSQIRDSHAQRLPISNLRQYSSEISSRTPDTISIFNEADIIGNHLHANGHRIWGFVVYRCTYSNDADWESCIQRIRADVRSGMDYYNGQDLLQEGHFRLTVISDSRSLDGASTQTVRRHFNVWCGRMLHKEQGSPEEIGRRKREPPFWFSDWLLPVRYNYCIQIDEDSMRSLLSTEEKRPWVYIIKADWKPRERESTRYVHGPGWIMEIPGKYKGVEGDDFYGSEDDEEYSPIEGCTDEDVGWMKVWVLGLMPGIYANLISLDIWEITYTRPPRISDG</sequence>
<comment type="caution">
    <text evidence="1">The sequence shown here is derived from an EMBL/GenBank/DDBJ whole genome shotgun (WGS) entry which is preliminary data.</text>
</comment>
<name>A0ABR1RC86_9PEZI</name>
<accession>A0ABR1RC86</accession>
<gene>
    <name evidence="1" type="ORF">PG991_010661</name>
</gene>
<proteinExistence type="predicted"/>
<evidence type="ECO:0000313" key="1">
    <source>
        <dbReference type="EMBL" id="KAK8008110.1"/>
    </source>
</evidence>
<organism evidence="1 2">
    <name type="scientific">Apiospora marii</name>
    <dbReference type="NCBI Taxonomy" id="335849"/>
    <lineage>
        <taxon>Eukaryota</taxon>
        <taxon>Fungi</taxon>
        <taxon>Dikarya</taxon>
        <taxon>Ascomycota</taxon>
        <taxon>Pezizomycotina</taxon>
        <taxon>Sordariomycetes</taxon>
        <taxon>Xylariomycetidae</taxon>
        <taxon>Amphisphaeriales</taxon>
        <taxon>Apiosporaceae</taxon>
        <taxon>Apiospora</taxon>
    </lineage>
</organism>
<keyword evidence="2" id="KW-1185">Reference proteome</keyword>